<evidence type="ECO:0000313" key="7">
    <source>
        <dbReference type="EMBL" id="KAF9325665.1"/>
    </source>
</evidence>
<dbReference type="PANTHER" id="PTHR47359">
    <property type="entry name" value="PEPTIDOGLYCAN DL-ENDOPEPTIDASE CWLO"/>
    <property type="match status" value="1"/>
</dbReference>
<dbReference type="SUPFAM" id="SSF54001">
    <property type="entry name" value="Cysteine proteinases"/>
    <property type="match status" value="1"/>
</dbReference>
<keyword evidence="8" id="KW-1185">Reference proteome</keyword>
<keyword evidence="2" id="KW-0645">Protease</keyword>
<gene>
    <name evidence="7" type="ORF">BG006_010858</name>
</gene>
<proteinExistence type="inferred from homology"/>
<keyword evidence="4" id="KW-0788">Thiol protease</keyword>
<dbReference type="Pfam" id="PF00877">
    <property type="entry name" value="NLPC_P60"/>
    <property type="match status" value="1"/>
</dbReference>
<evidence type="ECO:0000256" key="5">
    <source>
        <dbReference type="SAM" id="MobiDB-lite"/>
    </source>
</evidence>
<dbReference type="InterPro" id="IPR038765">
    <property type="entry name" value="Papain-like_cys_pep_sf"/>
</dbReference>
<keyword evidence="3" id="KW-0378">Hydrolase</keyword>
<evidence type="ECO:0000313" key="8">
    <source>
        <dbReference type="Proteomes" id="UP000696485"/>
    </source>
</evidence>
<dbReference type="PANTHER" id="PTHR47359:SF3">
    <property type="entry name" value="NLP_P60 DOMAIN-CONTAINING PROTEIN-RELATED"/>
    <property type="match status" value="1"/>
</dbReference>
<dbReference type="Gene3D" id="3.90.1720.10">
    <property type="entry name" value="endopeptidase domain like (from Nostoc punctiforme)"/>
    <property type="match status" value="1"/>
</dbReference>
<feature type="region of interest" description="Disordered" evidence="5">
    <location>
        <begin position="59"/>
        <end position="80"/>
    </location>
</feature>
<dbReference type="GO" id="GO:0008234">
    <property type="term" value="F:cysteine-type peptidase activity"/>
    <property type="evidence" value="ECO:0007669"/>
    <property type="project" value="UniProtKB-KW"/>
</dbReference>
<comment type="caution">
    <text evidence="7">The sequence shown here is derived from an EMBL/GenBank/DDBJ whole genome shotgun (WGS) entry which is preliminary data.</text>
</comment>
<organism evidence="7 8">
    <name type="scientific">Podila minutissima</name>
    <dbReference type="NCBI Taxonomy" id="64525"/>
    <lineage>
        <taxon>Eukaryota</taxon>
        <taxon>Fungi</taxon>
        <taxon>Fungi incertae sedis</taxon>
        <taxon>Mucoromycota</taxon>
        <taxon>Mortierellomycotina</taxon>
        <taxon>Mortierellomycetes</taxon>
        <taxon>Mortierellales</taxon>
        <taxon>Mortierellaceae</taxon>
        <taxon>Podila</taxon>
    </lineage>
</organism>
<accession>A0A9P5VIH1</accession>
<reference evidence="7" key="1">
    <citation type="journal article" date="2020" name="Fungal Divers.">
        <title>Resolving the Mortierellaceae phylogeny through synthesis of multi-gene phylogenetics and phylogenomics.</title>
        <authorList>
            <person name="Vandepol N."/>
            <person name="Liber J."/>
            <person name="Desiro A."/>
            <person name="Na H."/>
            <person name="Kennedy M."/>
            <person name="Barry K."/>
            <person name="Grigoriev I.V."/>
            <person name="Miller A.N."/>
            <person name="O'Donnell K."/>
            <person name="Stajich J.E."/>
            <person name="Bonito G."/>
        </authorList>
    </citation>
    <scope>NUCLEOTIDE SEQUENCE</scope>
    <source>
        <strain evidence="7">NVP1</strain>
    </source>
</reference>
<evidence type="ECO:0000259" key="6">
    <source>
        <dbReference type="PROSITE" id="PS51935"/>
    </source>
</evidence>
<dbReference type="AlphaFoldDB" id="A0A9P5VIH1"/>
<dbReference type="Proteomes" id="UP000696485">
    <property type="component" value="Unassembled WGS sequence"/>
</dbReference>
<dbReference type="EMBL" id="JAAAUY010000890">
    <property type="protein sequence ID" value="KAF9325665.1"/>
    <property type="molecule type" value="Genomic_DNA"/>
</dbReference>
<dbReference type="InterPro" id="IPR051794">
    <property type="entry name" value="PG_Endopeptidase_C40"/>
</dbReference>
<comment type="similarity">
    <text evidence="1">Belongs to the peptidase C40 family.</text>
</comment>
<evidence type="ECO:0000256" key="1">
    <source>
        <dbReference type="ARBA" id="ARBA00007074"/>
    </source>
</evidence>
<protein>
    <recommendedName>
        <fullName evidence="6">NlpC/P60 domain-containing protein</fullName>
    </recommendedName>
</protein>
<evidence type="ECO:0000256" key="3">
    <source>
        <dbReference type="ARBA" id="ARBA00022801"/>
    </source>
</evidence>
<evidence type="ECO:0000256" key="4">
    <source>
        <dbReference type="ARBA" id="ARBA00022807"/>
    </source>
</evidence>
<dbReference type="GO" id="GO:0006508">
    <property type="term" value="P:proteolysis"/>
    <property type="evidence" value="ECO:0007669"/>
    <property type="project" value="UniProtKB-KW"/>
</dbReference>
<dbReference type="InterPro" id="IPR000064">
    <property type="entry name" value="NLP_P60_dom"/>
</dbReference>
<dbReference type="PROSITE" id="PS51935">
    <property type="entry name" value="NLPC_P60"/>
    <property type="match status" value="1"/>
</dbReference>
<evidence type="ECO:0000256" key="2">
    <source>
        <dbReference type="ARBA" id="ARBA00022670"/>
    </source>
</evidence>
<name>A0A9P5VIH1_9FUNG</name>
<feature type="domain" description="NlpC/P60" evidence="6">
    <location>
        <begin position="2"/>
        <end position="132"/>
    </location>
</feature>
<sequence>MSYNSDKAIAAAKSQFGVKYVWGGGHGPRPRKTSGGYDCSGLVRFAIWKGSDGAVDLGHGGNTDSQYRDGHSRKIGAGERQPGDLVFYGRLSDVHHVALYIGNNRMIEAQQIGVPVKESALRTKQARYVRIV</sequence>